<dbReference type="Proteomes" id="UP001301526">
    <property type="component" value="Chromosome"/>
</dbReference>
<dbReference type="RefSeq" id="WP_248055390.1">
    <property type="nucleotide sequence ID" value="NZ_CP118734.1"/>
</dbReference>
<organism evidence="1 2">
    <name type="scientific">Streptococcus iners subsp. hyiners</name>
    <dbReference type="NCBI Taxonomy" id="3028083"/>
    <lineage>
        <taxon>Bacteria</taxon>
        <taxon>Bacillati</taxon>
        <taxon>Bacillota</taxon>
        <taxon>Bacilli</taxon>
        <taxon>Lactobacillales</taxon>
        <taxon>Streptococcaceae</taxon>
        <taxon>Streptococcus</taxon>
        <taxon>Streptococcus iners</taxon>
    </lineage>
</organism>
<dbReference type="AlphaFoldDB" id="A0AA96VJ77"/>
<keyword evidence="2" id="KW-1185">Reference proteome</keyword>
<name>A0AA96VJ77_9STRE</name>
<dbReference type="EMBL" id="CP118734">
    <property type="protein sequence ID" value="WNY49336.1"/>
    <property type="molecule type" value="Genomic_DNA"/>
</dbReference>
<accession>A0AA96VJ77</accession>
<gene>
    <name evidence="1" type="ORF">PW220_01425</name>
</gene>
<evidence type="ECO:0000313" key="1">
    <source>
        <dbReference type="EMBL" id="WNY49336.1"/>
    </source>
</evidence>
<reference evidence="1 2" key="1">
    <citation type="submission" date="2023-02" db="EMBL/GenBank/DDBJ databases">
        <title>Streptococcus sp. Genome Sequencing and Assembly.</title>
        <authorList>
            <person name="Shore S.M."/>
            <person name="Nicholson T.L."/>
        </authorList>
    </citation>
    <scope>NUCLEOTIDE SEQUENCE [LARGE SCALE GENOMIC DNA]</scope>
    <source>
        <strain evidence="1 2">29892</strain>
    </source>
</reference>
<proteinExistence type="predicted"/>
<sequence length="238" mass="28371">MVYGHSTVKGKVRFLAPSFEIARMLYRSQEEEWSNEFICDISIEFPDEIDRSREGEEVLSLECDFTFEGYKPFLYFVKRLIKEILPFEESLNAVPFSLIYSYQELSKYFVTINEFVVETRYQPDQKEILTCIHHQSELPYTAKHVRLLNDFSSCIDTEWCLENFDECLSQIEFILDDCEAWDTKTERLKTIFEYILQQPEDFKQLIKAKRVTGVYASFTEYLMLGLGYEHLCKYYHLV</sequence>
<protein>
    <submittedName>
        <fullName evidence="1">Uncharacterized protein</fullName>
    </submittedName>
</protein>
<evidence type="ECO:0000313" key="2">
    <source>
        <dbReference type="Proteomes" id="UP001301526"/>
    </source>
</evidence>